<protein>
    <submittedName>
        <fullName evidence="1">Uncharacterized protein</fullName>
    </submittedName>
</protein>
<dbReference type="EMBL" id="WHWB01034270">
    <property type="protein sequence ID" value="KAJ7411989.1"/>
    <property type="molecule type" value="Genomic_DNA"/>
</dbReference>
<evidence type="ECO:0000313" key="1">
    <source>
        <dbReference type="EMBL" id="KAJ7411989.1"/>
    </source>
</evidence>
<reference evidence="1" key="1">
    <citation type="submission" date="2019-10" db="EMBL/GenBank/DDBJ databases">
        <authorList>
            <person name="Soares A.E.R."/>
            <person name="Aleixo A."/>
            <person name="Schneider P."/>
            <person name="Miyaki C.Y."/>
            <person name="Schneider M.P."/>
            <person name="Mello C."/>
            <person name="Vasconcelos A.T.R."/>
        </authorList>
    </citation>
    <scope>NUCLEOTIDE SEQUENCE</scope>
    <source>
        <tissue evidence="1">Muscle</tissue>
    </source>
</reference>
<sequence length="129" mass="15209">MALLKQDHTELIAQDHVQTAFEYPQSQKLHHPPKQPVPVLSHPHIEEVFPNVQMEPLQEEQTCLVEAYWTRDLFAKFMRIRLYCNTLSAIIIILYRDNVWSVISDTDIIRISGLENNMVYPAKWKHKKT</sequence>
<accession>A0ABQ9D4Z9</accession>
<evidence type="ECO:0000313" key="2">
    <source>
        <dbReference type="Proteomes" id="UP001145742"/>
    </source>
</evidence>
<dbReference type="Proteomes" id="UP001145742">
    <property type="component" value="Unassembled WGS sequence"/>
</dbReference>
<comment type="caution">
    <text evidence="1">The sequence shown here is derived from an EMBL/GenBank/DDBJ whole genome shotgun (WGS) entry which is preliminary data.</text>
</comment>
<organism evidence="1 2">
    <name type="scientific">Willisornis vidua</name>
    <name type="common">Xingu scale-backed antbird</name>
    <dbReference type="NCBI Taxonomy" id="1566151"/>
    <lineage>
        <taxon>Eukaryota</taxon>
        <taxon>Metazoa</taxon>
        <taxon>Chordata</taxon>
        <taxon>Craniata</taxon>
        <taxon>Vertebrata</taxon>
        <taxon>Euteleostomi</taxon>
        <taxon>Archelosauria</taxon>
        <taxon>Archosauria</taxon>
        <taxon>Dinosauria</taxon>
        <taxon>Saurischia</taxon>
        <taxon>Theropoda</taxon>
        <taxon>Coelurosauria</taxon>
        <taxon>Aves</taxon>
        <taxon>Neognathae</taxon>
        <taxon>Neoaves</taxon>
        <taxon>Telluraves</taxon>
        <taxon>Australaves</taxon>
        <taxon>Passeriformes</taxon>
        <taxon>Thamnophilidae</taxon>
        <taxon>Willisornis</taxon>
    </lineage>
</organism>
<name>A0ABQ9D4Z9_9PASS</name>
<keyword evidence="2" id="KW-1185">Reference proteome</keyword>
<proteinExistence type="predicted"/>
<gene>
    <name evidence="1" type="ORF">WISP_99873</name>
</gene>